<proteinExistence type="predicted"/>
<organism evidence="1">
    <name type="scientific">Rheinheimera sp. BAL341</name>
    <dbReference type="NCBI Taxonomy" id="1708203"/>
    <lineage>
        <taxon>Bacteria</taxon>
        <taxon>Pseudomonadati</taxon>
        <taxon>Pseudomonadota</taxon>
        <taxon>Gammaproteobacteria</taxon>
        <taxon>Chromatiales</taxon>
        <taxon>Chromatiaceae</taxon>
        <taxon>Rheinheimera</taxon>
    </lineage>
</organism>
<dbReference type="EMBL" id="CAAJGR010000021">
    <property type="protein sequence ID" value="VHO06071.1"/>
    <property type="molecule type" value="Genomic_DNA"/>
</dbReference>
<gene>
    <name evidence="1" type="ORF">BAL341_3131</name>
</gene>
<dbReference type="AlphaFoldDB" id="A0A486XTX7"/>
<name>A0A486XTX7_9GAMM</name>
<accession>A0A486XTX7</accession>
<evidence type="ECO:0000313" key="1">
    <source>
        <dbReference type="EMBL" id="VHO06071.1"/>
    </source>
</evidence>
<protein>
    <submittedName>
        <fullName evidence="1">Uncharacterized protein</fullName>
    </submittedName>
</protein>
<reference evidence="1" key="1">
    <citation type="submission" date="2019-04" db="EMBL/GenBank/DDBJ databases">
        <authorList>
            <person name="Brambilla D."/>
        </authorList>
    </citation>
    <scope>NUCLEOTIDE SEQUENCE</scope>
    <source>
        <strain evidence="1">BAL1</strain>
    </source>
</reference>
<sequence>MWLQATVDNMAHGKVGYALPDYTLHVLLSGKKFFRRAAVLQHDVYPALQH</sequence>